<feature type="chain" id="PRO_5023822012" evidence="1">
    <location>
        <begin position="28"/>
        <end position="353"/>
    </location>
</feature>
<keyword evidence="1" id="KW-0732">Signal</keyword>
<keyword evidence="3" id="KW-1185">Reference proteome</keyword>
<evidence type="ECO:0000313" key="2">
    <source>
        <dbReference type="EMBL" id="KAA8495601.1"/>
    </source>
</evidence>
<feature type="signal peptide" evidence="1">
    <location>
        <begin position="1"/>
        <end position="27"/>
    </location>
</feature>
<reference evidence="3" key="1">
    <citation type="journal article" date="2019" name="Nat. Commun.">
        <title>Expansion of phycobilisome linker gene families in mesophilic red algae.</title>
        <authorList>
            <person name="Lee J."/>
            <person name="Kim D."/>
            <person name="Bhattacharya D."/>
            <person name="Yoon H.S."/>
        </authorList>
    </citation>
    <scope>NUCLEOTIDE SEQUENCE [LARGE SCALE GENOMIC DNA]</scope>
    <source>
        <strain evidence="3">CCMP 1328</strain>
    </source>
</reference>
<gene>
    <name evidence="2" type="ORF">FVE85_1756</name>
</gene>
<comment type="caution">
    <text evidence="2">The sequence shown here is derived from an EMBL/GenBank/DDBJ whole genome shotgun (WGS) entry which is preliminary data.</text>
</comment>
<dbReference type="Proteomes" id="UP000324585">
    <property type="component" value="Unassembled WGS sequence"/>
</dbReference>
<accession>A0A5J4YVS2</accession>
<protein>
    <submittedName>
        <fullName evidence="2">Uncharacterized protein</fullName>
    </submittedName>
</protein>
<organism evidence="2 3">
    <name type="scientific">Porphyridium purpureum</name>
    <name type="common">Red alga</name>
    <name type="synonym">Porphyridium cruentum</name>
    <dbReference type="NCBI Taxonomy" id="35688"/>
    <lineage>
        <taxon>Eukaryota</taxon>
        <taxon>Rhodophyta</taxon>
        <taxon>Bangiophyceae</taxon>
        <taxon>Porphyridiales</taxon>
        <taxon>Porphyridiaceae</taxon>
        <taxon>Porphyridium</taxon>
    </lineage>
</organism>
<evidence type="ECO:0000256" key="1">
    <source>
        <dbReference type="SAM" id="SignalP"/>
    </source>
</evidence>
<sequence>MKNGIRIGWLILSLGIVLLVSSKQTIAAPVMYPLSTLRIVDRVDVTASCLQNNGTHCTCSKKDYFPLEVEGDRTCRVMPKKNGYSCGCPGTELCEVQTFECDKPSSSVSSTLMSAGALVECSLESGASCAKAEPSGDSSVCNKFVNVYIDGVKSGCIRAVPVDVSVNEAYGYQDAKATSIDTVELDFMNVRMVRTIQDEELHFCAIYGNWQIGEDLYLEADKNEFNRRVKSWVTASYPLNIEIMDDPADFYSGDGTKDIKTEHTFYVYKSDGFCLGPLLGDGSGIRAHFYDVNKMFGVNVQTYDENNDKIANLGKWYWKDHVGNPATDLDRTGRADGDEQVTVEFKPTCFCDL</sequence>
<proteinExistence type="predicted"/>
<dbReference type="EMBL" id="VRMN01000003">
    <property type="protein sequence ID" value="KAA8495601.1"/>
    <property type="molecule type" value="Genomic_DNA"/>
</dbReference>
<evidence type="ECO:0000313" key="3">
    <source>
        <dbReference type="Proteomes" id="UP000324585"/>
    </source>
</evidence>
<name>A0A5J4YVS2_PORPP</name>
<dbReference type="AlphaFoldDB" id="A0A5J4YVS2"/>